<feature type="region of interest" description="Disordered" evidence="6">
    <location>
        <begin position="169"/>
        <end position="192"/>
    </location>
</feature>
<keyword evidence="3 5" id="KW-0238">DNA-binding</keyword>
<keyword evidence="4 5" id="KW-0539">Nucleus</keyword>
<proteinExistence type="predicted"/>
<dbReference type="GO" id="GO:0000981">
    <property type="term" value="F:DNA-binding transcription factor activity, RNA polymerase II-specific"/>
    <property type="evidence" value="ECO:0007669"/>
    <property type="project" value="TreeGrafter"/>
</dbReference>
<dbReference type="EMBL" id="AZBU02000011">
    <property type="protein sequence ID" value="TKR61788.1"/>
    <property type="molecule type" value="Genomic_DNA"/>
</dbReference>
<dbReference type="InterPro" id="IPR001275">
    <property type="entry name" value="DM_DNA-bd"/>
</dbReference>
<dbReference type="GO" id="GO:0000978">
    <property type="term" value="F:RNA polymerase II cis-regulatory region sequence-specific DNA binding"/>
    <property type="evidence" value="ECO:0007669"/>
    <property type="project" value="TreeGrafter"/>
</dbReference>
<reference evidence="8 9" key="1">
    <citation type="journal article" date="2015" name="Genome Biol.">
        <title>Comparative genomics of Steinernema reveals deeply conserved gene regulatory networks.</title>
        <authorList>
            <person name="Dillman A.R."/>
            <person name="Macchietto M."/>
            <person name="Porter C.F."/>
            <person name="Rogers A."/>
            <person name="Williams B."/>
            <person name="Antoshechkin I."/>
            <person name="Lee M.M."/>
            <person name="Goodwin Z."/>
            <person name="Lu X."/>
            <person name="Lewis E.E."/>
            <person name="Goodrich-Blair H."/>
            <person name="Stock S.P."/>
            <person name="Adams B.J."/>
            <person name="Sternberg P.W."/>
            <person name="Mortazavi A."/>
        </authorList>
    </citation>
    <scope>NUCLEOTIDE SEQUENCE [LARGE SCALE GENOMIC DNA]</scope>
    <source>
        <strain evidence="8 9">ALL</strain>
    </source>
</reference>
<dbReference type="InterPro" id="IPR026607">
    <property type="entry name" value="DMRT"/>
</dbReference>
<dbReference type="STRING" id="34508.A0A4U5LZJ8"/>
<dbReference type="Proteomes" id="UP000298663">
    <property type="component" value="Unassembled WGS sequence"/>
</dbReference>
<evidence type="ECO:0000256" key="4">
    <source>
        <dbReference type="ARBA" id="ARBA00023242"/>
    </source>
</evidence>
<feature type="compositionally biased region" description="Low complexity" evidence="6">
    <location>
        <begin position="104"/>
        <end position="113"/>
    </location>
</feature>
<evidence type="ECO:0000256" key="2">
    <source>
        <dbReference type="ARBA" id="ARBA00022833"/>
    </source>
</evidence>
<dbReference type="InterPro" id="IPR036407">
    <property type="entry name" value="DM_DNA-bd_sf"/>
</dbReference>
<dbReference type="SMART" id="SM00301">
    <property type="entry name" value="DM"/>
    <property type="match status" value="2"/>
</dbReference>
<dbReference type="GO" id="GO:0005634">
    <property type="term" value="C:nucleus"/>
    <property type="evidence" value="ECO:0007669"/>
    <property type="project" value="UniProtKB-SubCell"/>
</dbReference>
<feature type="region of interest" description="Disordered" evidence="6">
    <location>
        <begin position="75"/>
        <end position="113"/>
    </location>
</feature>
<organism evidence="8 9">
    <name type="scientific">Steinernema carpocapsae</name>
    <name type="common">Entomopathogenic nematode</name>
    <dbReference type="NCBI Taxonomy" id="34508"/>
    <lineage>
        <taxon>Eukaryota</taxon>
        <taxon>Metazoa</taxon>
        <taxon>Ecdysozoa</taxon>
        <taxon>Nematoda</taxon>
        <taxon>Chromadorea</taxon>
        <taxon>Rhabditida</taxon>
        <taxon>Tylenchina</taxon>
        <taxon>Panagrolaimomorpha</taxon>
        <taxon>Strongyloidoidea</taxon>
        <taxon>Steinernematidae</taxon>
        <taxon>Steinernema</taxon>
    </lineage>
</organism>
<dbReference type="Pfam" id="PF00751">
    <property type="entry name" value="DM"/>
    <property type="match status" value="2"/>
</dbReference>
<dbReference type="GO" id="GO:0046872">
    <property type="term" value="F:metal ion binding"/>
    <property type="evidence" value="ECO:0007669"/>
    <property type="project" value="UniProtKB-KW"/>
</dbReference>
<evidence type="ECO:0000256" key="6">
    <source>
        <dbReference type="SAM" id="MobiDB-lite"/>
    </source>
</evidence>
<feature type="DNA-binding region" description="DM" evidence="5">
    <location>
        <begin position="128"/>
        <end position="178"/>
    </location>
</feature>
<dbReference type="PROSITE" id="PS40000">
    <property type="entry name" value="DM_1"/>
    <property type="match status" value="1"/>
</dbReference>
<accession>A0A4U5LZJ8</accession>
<gene>
    <name evidence="8" type="ORF">L596_028851</name>
</gene>
<dbReference type="PANTHER" id="PTHR12322">
    <property type="entry name" value="DOUBLESEX AND MAB-3 RELATED TRANSCRIPTION FACTOR DMRT"/>
    <property type="match status" value="1"/>
</dbReference>
<evidence type="ECO:0000256" key="3">
    <source>
        <dbReference type="ARBA" id="ARBA00023125"/>
    </source>
</evidence>
<evidence type="ECO:0000313" key="9">
    <source>
        <dbReference type="Proteomes" id="UP000298663"/>
    </source>
</evidence>
<name>A0A4U5LZJ8_STECR</name>
<evidence type="ECO:0000313" key="8">
    <source>
        <dbReference type="EMBL" id="TKR61788.1"/>
    </source>
</evidence>
<comment type="subcellular location">
    <subcellularLocation>
        <location evidence="5">Nucleus</location>
    </subcellularLocation>
</comment>
<dbReference type="OrthoDB" id="6162476at2759"/>
<evidence type="ECO:0000256" key="1">
    <source>
        <dbReference type="ARBA" id="ARBA00022723"/>
    </source>
</evidence>
<keyword evidence="9" id="KW-1185">Reference proteome</keyword>
<protein>
    <recommendedName>
        <fullName evidence="7">DM domain-containing protein</fullName>
    </recommendedName>
</protein>
<reference evidence="8 9" key="2">
    <citation type="journal article" date="2019" name="G3 (Bethesda)">
        <title>Hybrid Assembly of the Genome of the Entomopathogenic Nematode Steinernema carpocapsae Identifies the X-Chromosome.</title>
        <authorList>
            <person name="Serra L."/>
            <person name="Macchietto M."/>
            <person name="Macias-Munoz A."/>
            <person name="McGill C.J."/>
            <person name="Rodriguez I.M."/>
            <person name="Rodriguez B."/>
            <person name="Murad R."/>
            <person name="Mortazavi A."/>
        </authorList>
    </citation>
    <scope>NUCLEOTIDE SEQUENCE [LARGE SCALE GENOMIC DNA]</scope>
    <source>
        <strain evidence="8 9">ALL</strain>
    </source>
</reference>
<keyword evidence="1 5" id="KW-0479">Metal-binding</keyword>
<feature type="DNA-binding region" description="DM" evidence="5">
    <location>
        <begin position="28"/>
        <end position="73"/>
    </location>
</feature>
<dbReference type="GO" id="GO:0007548">
    <property type="term" value="P:sex differentiation"/>
    <property type="evidence" value="ECO:0007669"/>
    <property type="project" value="TreeGrafter"/>
</dbReference>
<feature type="domain" description="DM" evidence="7">
    <location>
        <begin position="28"/>
        <end position="73"/>
    </location>
</feature>
<dbReference type="Gene3D" id="4.10.1040.10">
    <property type="entry name" value="DM DNA-binding domain"/>
    <property type="match status" value="2"/>
</dbReference>
<feature type="compositionally biased region" description="Polar residues" evidence="6">
    <location>
        <begin position="181"/>
        <end position="192"/>
    </location>
</feature>
<dbReference type="PANTHER" id="PTHR12322:SF49">
    <property type="entry name" value="DM DOMAIN-CONTAINING PROTEIN"/>
    <property type="match status" value="1"/>
</dbReference>
<feature type="domain" description="DM" evidence="7">
    <location>
        <begin position="128"/>
        <end position="178"/>
    </location>
</feature>
<sequence>MENTNSTSECQRYYAIGKKIPKDVKRYCGMCRQHGIMLETRGHICNFKSCECAKCLLVRQRRRIMSTQIRLRRAQDKRFQRTSSPSEADLVPLKSTAAPDETHPAPAHGGDADDAAAGIDAKNMCYFCQKCKNHGLLMWKKDHKRKCQYANCTCDQCDLIESRRRLDQHIKNNRKERKGYSETSDTPPAQVDLNNNASVLKEEDAPIDPVSLVESPPAVHTVPTVSPPSPPKVSEDCRESAFMLYTQLKAKASLSPPVLLPQAPAPPAFSFLPYFLTTIPHHQPVITMQPCLTTTDLSNWIQVQQRIGNFEMAL</sequence>
<evidence type="ECO:0000256" key="5">
    <source>
        <dbReference type="PROSITE-ProRule" id="PRU00070"/>
    </source>
</evidence>
<dbReference type="SUPFAM" id="SSF82927">
    <property type="entry name" value="Cysteine-rich DNA binding domain, (DM domain)"/>
    <property type="match status" value="2"/>
</dbReference>
<comment type="caution">
    <text evidence="8">The sequence shown here is derived from an EMBL/GenBank/DDBJ whole genome shotgun (WGS) entry which is preliminary data.</text>
</comment>
<evidence type="ECO:0000259" key="7">
    <source>
        <dbReference type="PROSITE" id="PS50809"/>
    </source>
</evidence>
<keyword evidence="2 5" id="KW-0862">Zinc</keyword>
<dbReference type="PROSITE" id="PS50809">
    <property type="entry name" value="DM_2"/>
    <property type="match status" value="2"/>
</dbReference>
<dbReference type="AlphaFoldDB" id="A0A4U5LZJ8"/>